<comment type="similarity">
    <text evidence="1">Belongs to the insulin family.</text>
</comment>
<dbReference type="AlphaFoldDB" id="A0A3B3Q4E3"/>
<dbReference type="SMART" id="SM00078">
    <property type="entry name" value="IlGF"/>
    <property type="match status" value="1"/>
</dbReference>
<keyword evidence="4" id="KW-1185">Reference proteome</keyword>
<proteinExistence type="inferred from homology"/>
<reference evidence="3" key="1">
    <citation type="submission" date="2025-08" db="UniProtKB">
        <authorList>
            <consortium name="Ensembl"/>
        </authorList>
    </citation>
    <scope>IDENTIFICATION</scope>
</reference>
<dbReference type="Gene3D" id="1.10.100.10">
    <property type="entry name" value="Insulin-like"/>
    <property type="match status" value="1"/>
</dbReference>
<accession>A0A3B3Q4E3</accession>
<feature type="domain" description="Insulin-like" evidence="2">
    <location>
        <begin position="9"/>
        <end position="49"/>
    </location>
</feature>
<dbReference type="Ensembl" id="ENSPKIT00000024622.1">
    <property type="protein sequence ID" value="ENSPKIP00000000724.1"/>
    <property type="gene ID" value="ENSPKIG00000019283.1"/>
</dbReference>
<dbReference type="InterPro" id="IPR036438">
    <property type="entry name" value="Insulin-like_sf"/>
</dbReference>
<dbReference type="InterPro" id="IPR016179">
    <property type="entry name" value="Insulin-like"/>
</dbReference>
<protein>
    <recommendedName>
        <fullName evidence="2">Insulin-like domain-containing protein</fullName>
    </recommendedName>
</protein>
<name>A0A3B3Q4E3_9TELE</name>
<dbReference type="PROSITE" id="PS00262">
    <property type="entry name" value="INSULIN"/>
    <property type="match status" value="1"/>
</dbReference>
<dbReference type="InterPro" id="IPR022352">
    <property type="entry name" value="Ins/IGF/rlx"/>
</dbReference>
<organism evidence="3 4">
    <name type="scientific">Paramormyrops kingsleyae</name>
    <dbReference type="NCBI Taxonomy" id="1676925"/>
    <lineage>
        <taxon>Eukaryota</taxon>
        <taxon>Metazoa</taxon>
        <taxon>Chordata</taxon>
        <taxon>Craniata</taxon>
        <taxon>Vertebrata</taxon>
        <taxon>Euteleostomi</taxon>
        <taxon>Actinopterygii</taxon>
        <taxon>Neopterygii</taxon>
        <taxon>Teleostei</taxon>
        <taxon>Osteoglossocephala</taxon>
        <taxon>Osteoglossomorpha</taxon>
        <taxon>Osteoglossiformes</taxon>
        <taxon>Mormyridae</taxon>
        <taxon>Paramormyrops</taxon>
    </lineage>
</organism>
<dbReference type="GO" id="GO:0005179">
    <property type="term" value="F:hormone activity"/>
    <property type="evidence" value="ECO:0007669"/>
    <property type="project" value="InterPro"/>
</dbReference>
<evidence type="ECO:0000256" key="1">
    <source>
        <dbReference type="ARBA" id="ARBA00009034"/>
    </source>
</evidence>
<reference evidence="3" key="2">
    <citation type="submission" date="2025-09" db="UniProtKB">
        <authorList>
            <consortium name="Ensembl"/>
        </authorList>
    </citation>
    <scope>IDENTIFICATION</scope>
</reference>
<dbReference type="InterPro" id="IPR022353">
    <property type="entry name" value="Insulin_CS"/>
</dbReference>
<dbReference type="GO" id="GO:0005576">
    <property type="term" value="C:extracellular region"/>
    <property type="evidence" value="ECO:0007669"/>
    <property type="project" value="InterPro"/>
</dbReference>
<evidence type="ECO:0000313" key="3">
    <source>
        <dbReference type="Ensembl" id="ENSPKIP00000000724.1"/>
    </source>
</evidence>
<dbReference type="Proteomes" id="UP000261540">
    <property type="component" value="Unplaced"/>
</dbReference>
<evidence type="ECO:0000313" key="4">
    <source>
        <dbReference type="Proteomes" id="UP000261540"/>
    </source>
</evidence>
<sequence>HAVSAVSLHQLVEALLFICGDRGLFYQPGGIVEQCCNFCCNYYDLENYCNT</sequence>
<dbReference type="PRINTS" id="PR00276">
    <property type="entry name" value="INSULINFAMLY"/>
</dbReference>
<dbReference type="GeneTree" id="ENSGT00970000194335"/>
<dbReference type="SUPFAM" id="SSF56994">
    <property type="entry name" value="Insulin-like"/>
    <property type="match status" value="1"/>
</dbReference>
<evidence type="ECO:0000259" key="2">
    <source>
        <dbReference type="SMART" id="SM00078"/>
    </source>
</evidence>